<proteinExistence type="predicted"/>
<feature type="domain" description="4Fe-4S ferredoxin-type" evidence="4">
    <location>
        <begin position="212"/>
        <end position="243"/>
    </location>
</feature>
<dbReference type="Gene3D" id="1.10.1060.10">
    <property type="entry name" value="Alpha-helical ferredoxin"/>
    <property type="match status" value="1"/>
</dbReference>
<dbReference type="Pfam" id="PF17179">
    <property type="entry name" value="Fer4_22"/>
    <property type="match status" value="1"/>
</dbReference>
<protein>
    <submittedName>
        <fullName evidence="5">Anaerobic sulfite reductase subunit A</fullName>
    </submittedName>
</protein>
<dbReference type="InterPro" id="IPR017900">
    <property type="entry name" value="4Fe4S_Fe_S_CS"/>
</dbReference>
<dbReference type="GO" id="GO:0051536">
    <property type="term" value="F:iron-sulfur cluster binding"/>
    <property type="evidence" value="ECO:0007669"/>
    <property type="project" value="UniProtKB-KW"/>
</dbReference>
<sequence length="337" mass="39129">MKIKMTVEEFDNIINNFKDKYKVIAPVSIPYAGQYSDTDVIRYEEIKSINEVEFDRKSHFTAKEVVMPVTETLFYYNEDEYKIPSIDEREMLVFMRSCDIHGLHRIDNVYLNNGKEPDYYYKRLRDKVKIVLIGCAESFRNCFCVSFGTNKTDDYSLAIKVDKGDVYIDVKDDEFKDIFVGTETDFNIEFVSSNEVKVTLPEELNPLEVAEAELWREYDYRCIACGRCNLSCPTCSCYTMQDVVSQDNARCGERRRVGASCQIPGFSLMAGGHDVRVRNGDRMRYRTMHKMYDYGERFGPQMCIGCGRCDDVCPQYISISTAMNKVTQFVKSKQRED</sequence>
<keyword evidence="3" id="KW-0411">Iron-sulfur</keyword>
<keyword evidence="2" id="KW-0408">Iron</keyword>
<dbReference type="PROSITE" id="PS00198">
    <property type="entry name" value="4FE4S_FER_1"/>
    <property type="match status" value="2"/>
</dbReference>
<dbReference type="InterPro" id="IPR017896">
    <property type="entry name" value="4Fe4S_Fe-S-bd"/>
</dbReference>
<dbReference type="InterPro" id="IPR009051">
    <property type="entry name" value="Helical_ferredxn"/>
</dbReference>
<dbReference type="NCBIfam" id="TIGR02910">
    <property type="entry name" value="sulfite_red_A"/>
    <property type="match status" value="1"/>
</dbReference>
<feature type="domain" description="4Fe-4S ferredoxin-type" evidence="4">
    <location>
        <begin position="294"/>
        <end position="322"/>
    </location>
</feature>
<name>A0A174A295_9CLOT</name>
<reference evidence="5 6" key="1">
    <citation type="submission" date="2015-09" db="EMBL/GenBank/DDBJ databases">
        <authorList>
            <consortium name="Pathogen Informatics"/>
        </authorList>
    </citation>
    <scope>NUCLEOTIDE SEQUENCE [LARGE SCALE GENOMIC DNA]</scope>
    <source>
        <strain evidence="5 6">2789STDY5834855</strain>
    </source>
</reference>
<evidence type="ECO:0000256" key="3">
    <source>
        <dbReference type="ARBA" id="ARBA00023014"/>
    </source>
</evidence>
<organism evidence="5 6">
    <name type="scientific">Clostridium disporicum</name>
    <dbReference type="NCBI Taxonomy" id="84024"/>
    <lineage>
        <taxon>Bacteria</taxon>
        <taxon>Bacillati</taxon>
        <taxon>Bacillota</taxon>
        <taxon>Clostridia</taxon>
        <taxon>Eubacteriales</taxon>
        <taxon>Clostridiaceae</taxon>
        <taxon>Clostridium</taxon>
    </lineage>
</organism>
<dbReference type="PANTHER" id="PTHR40447:SF1">
    <property type="entry name" value="ANAEROBIC SULFITE REDUCTASE SUBUNIT A"/>
    <property type="match status" value="1"/>
</dbReference>
<dbReference type="EMBL" id="CYZV01000006">
    <property type="protein sequence ID" value="CUN82019.1"/>
    <property type="molecule type" value="Genomic_DNA"/>
</dbReference>
<keyword evidence="1" id="KW-0479">Metal-binding</keyword>
<dbReference type="SUPFAM" id="SSF46548">
    <property type="entry name" value="alpha-helical ferredoxin"/>
    <property type="match status" value="1"/>
</dbReference>
<dbReference type="GO" id="GO:0046872">
    <property type="term" value="F:metal ion binding"/>
    <property type="evidence" value="ECO:0007669"/>
    <property type="project" value="UniProtKB-KW"/>
</dbReference>
<accession>A0A174A295</accession>
<evidence type="ECO:0000259" key="4">
    <source>
        <dbReference type="PROSITE" id="PS51379"/>
    </source>
</evidence>
<dbReference type="OrthoDB" id="9795302at2"/>
<evidence type="ECO:0000313" key="6">
    <source>
        <dbReference type="Proteomes" id="UP000095558"/>
    </source>
</evidence>
<evidence type="ECO:0000256" key="1">
    <source>
        <dbReference type="ARBA" id="ARBA00022723"/>
    </source>
</evidence>
<dbReference type="InterPro" id="IPR014259">
    <property type="entry name" value="Sulphite_reductase_A"/>
</dbReference>
<dbReference type="AlphaFoldDB" id="A0A174A295"/>
<evidence type="ECO:0000256" key="2">
    <source>
        <dbReference type="ARBA" id="ARBA00023004"/>
    </source>
</evidence>
<dbReference type="PANTHER" id="PTHR40447">
    <property type="entry name" value="ANAEROBIC SULFITE REDUCTASE SUBUNIT A"/>
    <property type="match status" value="1"/>
</dbReference>
<dbReference type="PROSITE" id="PS51379">
    <property type="entry name" value="4FE4S_FER_2"/>
    <property type="match status" value="2"/>
</dbReference>
<dbReference type="Proteomes" id="UP000095558">
    <property type="component" value="Unassembled WGS sequence"/>
</dbReference>
<gene>
    <name evidence="5" type="ORF">ERS852470_00790</name>
</gene>
<dbReference type="RefSeq" id="WP_055275532.1">
    <property type="nucleotide sequence ID" value="NZ_CYZV01000006.1"/>
</dbReference>
<evidence type="ECO:0000313" key="5">
    <source>
        <dbReference type="EMBL" id="CUN82019.1"/>
    </source>
</evidence>